<proteinExistence type="predicted"/>
<organism evidence="1">
    <name type="scientific">Rhizophora mucronata</name>
    <name type="common">Asiatic mangrove</name>
    <dbReference type="NCBI Taxonomy" id="61149"/>
    <lineage>
        <taxon>Eukaryota</taxon>
        <taxon>Viridiplantae</taxon>
        <taxon>Streptophyta</taxon>
        <taxon>Embryophyta</taxon>
        <taxon>Tracheophyta</taxon>
        <taxon>Spermatophyta</taxon>
        <taxon>Magnoliopsida</taxon>
        <taxon>eudicotyledons</taxon>
        <taxon>Gunneridae</taxon>
        <taxon>Pentapetalae</taxon>
        <taxon>rosids</taxon>
        <taxon>fabids</taxon>
        <taxon>Malpighiales</taxon>
        <taxon>Rhizophoraceae</taxon>
        <taxon>Rhizophora</taxon>
    </lineage>
</organism>
<dbReference type="AlphaFoldDB" id="A0A2P2K741"/>
<name>A0A2P2K741_RHIMU</name>
<evidence type="ECO:0000313" key="1">
    <source>
        <dbReference type="EMBL" id="MBX01501.1"/>
    </source>
</evidence>
<protein>
    <submittedName>
        <fullName evidence="1">Uncharacterized protein</fullName>
    </submittedName>
</protein>
<reference evidence="1" key="1">
    <citation type="submission" date="2018-02" db="EMBL/GenBank/DDBJ databases">
        <title>Rhizophora mucronata_Transcriptome.</title>
        <authorList>
            <person name="Meera S.P."/>
            <person name="Sreeshan A."/>
            <person name="Augustine A."/>
        </authorList>
    </citation>
    <scope>NUCLEOTIDE SEQUENCE</scope>
    <source>
        <tissue evidence="1">Leaf</tissue>
    </source>
</reference>
<sequence>MLRSVFQPQAFGVGMALCSTHLVDVYYDMLVWCEYHYIVNAG</sequence>
<accession>A0A2P2K741</accession>
<dbReference type="EMBL" id="GGEC01021017">
    <property type="protein sequence ID" value="MBX01501.1"/>
    <property type="molecule type" value="Transcribed_RNA"/>
</dbReference>